<comment type="caution">
    <text evidence="1">The sequence shown here is derived from an EMBL/GenBank/DDBJ whole genome shotgun (WGS) entry which is preliminary data.</text>
</comment>
<dbReference type="EMBL" id="QZEY01000008">
    <property type="protein sequence ID" value="RJL30847.1"/>
    <property type="molecule type" value="Genomic_DNA"/>
</dbReference>
<sequence>MFFRWRTPLLSPLAGSAHLTYVRPMLPEILGVAGGLAAAGVGAWAALRARDRSESELELVDVGLFRDDEEAWPPSPPTLDVKLRNLGGQPAFLKRLDLEIADAASPRNPFLPWCGFGGIRGGVPASETYEALLPPVAEAAGTTVAVPLSQVIRGGDVDRFQVRLETRASPGRIFYRLRPRLVYDGRDRALAGPWLAVYWHTSMSGRPTVETPADVQAELEEFAGRVREERSSLAHKWPYARDEDVPEFGYFRAPEFWYPEEAMRRYVEQHRKALGRIIEVLAPAEVRLAPLDDLLRQARETLDGLDGLALPYLEDWDVDPPEWARVSWSDESDDSSS</sequence>
<keyword evidence="2" id="KW-1185">Reference proteome</keyword>
<dbReference type="AlphaFoldDB" id="A0A3A4AY99"/>
<gene>
    <name evidence="1" type="ORF">D5H75_21310</name>
</gene>
<evidence type="ECO:0000313" key="1">
    <source>
        <dbReference type="EMBL" id="RJL30847.1"/>
    </source>
</evidence>
<proteinExistence type="predicted"/>
<protein>
    <submittedName>
        <fullName evidence="1">Uncharacterized protein</fullName>
    </submittedName>
</protein>
<dbReference type="Proteomes" id="UP000265768">
    <property type="component" value="Unassembled WGS sequence"/>
</dbReference>
<organism evidence="1 2">
    <name type="scientific">Bailinhaonella thermotolerans</name>
    <dbReference type="NCBI Taxonomy" id="1070861"/>
    <lineage>
        <taxon>Bacteria</taxon>
        <taxon>Bacillati</taxon>
        <taxon>Actinomycetota</taxon>
        <taxon>Actinomycetes</taxon>
        <taxon>Streptosporangiales</taxon>
        <taxon>Streptosporangiaceae</taxon>
        <taxon>Bailinhaonella</taxon>
    </lineage>
</organism>
<name>A0A3A4AY99_9ACTN</name>
<evidence type="ECO:0000313" key="2">
    <source>
        <dbReference type="Proteomes" id="UP000265768"/>
    </source>
</evidence>
<reference evidence="1 2" key="1">
    <citation type="submission" date="2018-09" db="EMBL/GenBank/DDBJ databases">
        <title>YIM 75507 draft genome.</title>
        <authorList>
            <person name="Tang S."/>
            <person name="Feng Y."/>
        </authorList>
    </citation>
    <scope>NUCLEOTIDE SEQUENCE [LARGE SCALE GENOMIC DNA]</scope>
    <source>
        <strain evidence="1 2">YIM 75507</strain>
    </source>
</reference>
<accession>A0A3A4AY99</accession>